<evidence type="ECO:0000256" key="1">
    <source>
        <dbReference type="SAM" id="Phobius"/>
    </source>
</evidence>
<dbReference type="Proteomes" id="UP000270487">
    <property type="component" value="Chromosome"/>
</dbReference>
<keyword evidence="1" id="KW-1133">Transmembrane helix</keyword>
<feature type="transmembrane region" description="Helical" evidence="1">
    <location>
        <begin position="56"/>
        <end position="80"/>
    </location>
</feature>
<gene>
    <name evidence="2" type="primary">yabI_2</name>
    <name evidence="2" type="ORF">NCTC13193_00835</name>
</gene>
<evidence type="ECO:0000313" key="2">
    <source>
        <dbReference type="EMBL" id="VEI63623.1"/>
    </source>
</evidence>
<proteinExistence type="predicted"/>
<keyword evidence="1" id="KW-0812">Transmembrane</keyword>
<dbReference type="AlphaFoldDB" id="A0A3S4XCL5"/>
<feature type="transmembrane region" description="Helical" evidence="1">
    <location>
        <begin position="12"/>
        <end position="36"/>
    </location>
</feature>
<dbReference type="EMBL" id="LR134492">
    <property type="protein sequence ID" value="VEI63623.1"/>
    <property type="molecule type" value="Genomic_DNA"/>
</dbReference>
<organism evidence="2 3">
    <name type="scientific">Serratia fonticola</name>
    <dbReference type="NCBI Taxonomy" id="47917"/>
    <lineage>
        <taxon>Bacteria</taxon>
        <taxon>Pseudomonadati</taxon>
        <taxon>Pseudomonadota</taxon>
        <taxon>Gammaproteobacteria</taxon>
        <taxon>Enterobacterales</taxon>
        <taxon>Yersiniaceae</taxon>
        <taxon>Serratia</taxon>
    </lineage>
</organism>
<keyword evidence="1" id="KW-0472">Membrane</keyword>
<protein>
    <submittedName>
        <fullName evidence="2">Inner membrane protein yabI</fullName>
    </submittedName>
</protein>
<sequence>MEAYLQQLITQSLAFTLVVVMLVAFLESLALVGLLLPGTVMMASIGALIGSGQVDFYMAWGAGIVGCLLGIGSPTLSAGLSRGRCTVGRS</sequence>
<name>A0A3S4XCL5_SERFO</name>
<accession>A0A3S4XCL5</accession>
<reference evidence="2 3" key="1">
    <citation type="submission" date="2018-12" db="EMBL/GenBank/DDBJ databases">
        <authorList>
            <consortium name="Pathogen Informatics"/>
        </authorList>
    </citation>
    <scope>NUCLEOTIDE SEQUENCE [LARGE SCALE GENOMIC DNA]</scope>
    <source>
        <strain evidence="2 3">NCTC13193</strain>
    </source>
</reference>
<evidence type="ECO:0000313" key="3">
    <source>
        <dbReference type="Proteomes" id="UP000270487"/>
    </source>
</evidence>